<protein>
    <submittedName>
        <fullName evidence="1">Uncharacterized protein</fullName>
    </submittedName>
</protein>
<keyword evidence="2" id="KW-1185">Reference proteome</keyword>
<proteinExistence type="predicted"/>
<sequence>MESHSQALGSGLESGTSVVTWLQGSLFQSLDFEIVKEVLVTTGWAAPSPLGAALRSRIWSLLERDCKVKVNLTFMKENQYKNCNWGWDVTAGHLALGLRFPQAKTPPIGVAGGGALAPYSRDLKRGRSHLRSYKLGADDAPRRPAATHRQRSVVNFAPSATSIGG</sequence>
<name>A0A2I0K9J8_PUNGR</name>
<reference evidence="1 2" key="1">
    <citation type="submission" date="2017-11" db="EMBL/GenBank/DDBJ databases">
        <title>De-novo sequencing of pomegranate (Punica granatum L.) genome.</title>
        <authorList>
            <person name="Akparov Z."/>
            <person name="Amiraslanov A."/>
            <person name="Hajiyeva S."/>
            <person name="Abbasov M."/>
            <person name="Kaur K."/>
            <person name="Hamwieh A."/>
            <person name="Solovyev V."/>
            <person name="Salamov A."/>
            <person name="Braich B."/>
            <person name="Kosarev P."/>
            <person name="Mahmoud A."/>
            <person name="Hajiyev E."/>
            <person name="Babayeva S."/>
            <person name="Izzatullayeva V."/>
            <person name="Mammadov A."/>
            <person name="Mammadov A."/>
            <person name="Sharifova S."/>
            <person name="Ojaghi J."/>
            <person name="Eynullazada K."/>
            <person name="Bayramov B."/>
            <person name="Abdulazimova A."/>
            <person name="Shahmuradov I."/>
        </authorList>
    </citation>
    <scope>NUCLEOTIDE SEQUENCE [LARGE SCALE GENOMIC DNA]</scope>
    <source>
        <strain evidence="2">cv. AG2017</strain>
        <tissue evidence="1">Leaf</tissue>
    </source>
</reference>
<gene>
    <name evidence="1" type="ORF">CRG98_014364</name>
</gene>
<accession>A0A2I0K9J8</accession>
<dbReference type="AlphaFoldDB" id="A0A2I0K9J8"/>
<evidence type="ECO:0000313" key="1">
    <source>
        <dbReference type="EMBL" id="PKI65215.1"/>
    </source>
</evidence>
<dbReference type="EMBL" id="PGOL01000763">
    <property type="protein sequence ID" value="PKI65215.1"/>
    <property type="molecule type" value="Genomic_DNA"/>
</dbReference>
<comment type="caution">
    <text evidence="1">The sequence shown here is derived from an EMBL/GenBank/DDBJ whole genome shotgun (WGS) entry which is preliminary data.</text>
</comment>
<dbReference type="Proteomes" id="UP000233551">
    <property type="component" value="Unassembled WGS sequence"/>
</dbReference>
<organism evidence="1 2">
    <name type="scientific">Punica granatum</name>
    <name type="common">Pomegranate</name>
    <dbReference type="NCBI Taxonomy" id="22663"/>
    <lineage>
        <taxon>Eukaryota</taxon>
        <taxon>Viridiplantae</taxon>
        <taxon>Streptophyta</taxon>
        <taxon>Embryophyta</taxon>
        <taxon>Tracheophyta</taxon>
        <taxon>Spermatophyta</taxon>
        <taxon>Magnoliopsida</taxon>
        <taxon>eudicotyledons</taxon>
        <taxon>Gunneridae</taxon>
        <taxon>Pentapetalae</taxon>
        <taxon>rosids</taxon>
        <taxon>malvids</taxon>
        <taxon>Myrtales</taxon>
        <taxon>Lythraceae</taxon>
        <taxon>Punica</taxon>
    </lineage>
</organism>
<evidence type="ECO:0000313" key="2">
    <source>
        <dbReference type="Proteomes" id="UP000233551"/>
    </source>
</evidence>